<dbReference type="EMBL" id="CP136336">
    <property type="protein sequence ID" value="WOB11030.1"/>
    <property type="molecule type" value="Genomic_DNA"/>
</dbReference>
<comment type="function">
    <text evidence="2 8">Synthesizes alpha-1,4-glucan chains using ADP-glucose.</text>
</comment>
<name>A0ABZ0D1K6_9BURK</name>
<dbReference type="InterPro" id="IPR011835">
    <property type="entry name" value="GS/SS"/>
</dbReference>
<dbReference type="Pfam" id="PF00534">
    <property type="entry name" value="Glycos_transf_1"/>
    <property type="match status" value="1"/>
</dbReference>
<accession>A0ABZ0D1K6</accession>
<evidence type="ECO:0000256" key="6">
    <source>
        <dbReference type="ARBA" id="ARBA00022679"/>
    </source>
</evidence>
<evidence type="ECO:0000256" key="3">
    <source>
        <dbReference type="ARBA" id="ARBA00004964"/>
    </source>
</evidence>
<evidence type="ECO:0000259" key="10">
    <source>
        <dbReference type="Pfam" id="PF08323"/>
    </source>
</evidence>
<feature type="domain" description="Glycosyl transferase family 1" evidence="9">
    <location>
        <begin position="295"/>
        <end position="442"/>
    </location>
</feature>
<evidence type="ECO:0000256" key="1">
    <source>
        <dbReference type="ARBA" id="ARBA00001478"/>
    </source>
</evidence>
<dbReference type="PANTHER" id="PTHR45825">
    <property type="entry name" value="GRANULE-BOUND STARCH SYNTHASE 1, CHLOROPLASTIC/AMYLOPLASTIC"/>
    <property type="match status" value="1"/>
</dbReference>
<feature type="domain" description="Starch synthase catalytic" evidence="10">
    <location>
        <begin position="2"/>
        <end position="240"/>
    </location>
</feature>
<reference evidence="11 12" key="1">
    <citation type="submission" date="2023-10" db="EMBL/GenBank/DDBJ databases">
        <title>Bacteria for the degradation of biodegradable plastic PBAT(Polybutylene adipate terephthalate).</title>
        <authorList>
            <person name="Weon H.-Y."/>
            <person name="Yeon J."/>
        </authorList>
    </citation>
    <scope>NUCLEOTIDE SEQUENCE [LARGE SCALE GENOMIC DNA]</scope>
    <source>
        <strain evidence="11 12">SBD 7-3</strain>
    </source>
</reference>
<proteinExistence type="inferred from homology"/>
<comment type="catalytic activity">
    <reaction evidence="1 8">
        <text>[(1-&gt;4)-alpha-D-glucosyl](n) + ADP-alpha-D-glucose = [(1-&gt;4)-alpha-D-glucosyl](n+1) + ADP + H(+)</text>
        <dbReference type="Rhea" id="RHEA:18189"/>
        <dbReference type="Rhea" id="RHEA-COMP:9584"/>
        <dbReference type="Rhea" id="RHEA-COMP:9587"/>
        <dbReference type="ChEBI" id="CHEBI:15378"/>
        <dbReference type="ChEBI" id="CHEBI:15444"/>
        <dbReference type="ChEBI" id="CHEBI:57498"/>
        <dbReference type="ChEBI" id="CHEBI:456216"/>
        <dbReference type="EC" id="2.4.1.21"/>
    </reaction>
</comment>
<dbReference type="CDD" id="cd03791">
    <property type="entry name" value="GT5_Glycogen_synthase_DULL1-like"/>
    <property type="match status" value="1"/>
</dbReference>
<keyword evidence="5 8" id="KW-0328">Glycosyltransferase</keyword>
<protein>
    <recommendedName>
        <fullName evidence="8">Glycogen synthase</fullName>
        <ecNumber evidence="8">2.4.1.21</ecNumber>
    </recommendedName>
    <alternativeName>
        <fullName evidence="8">Starch [bacterial glycogen] synthase</fullName>
    </alternativeName>
</protein>
<evidence type="ECO:0000259" key="9">
    <source>
        <dbReference type="Pfam" id="PF00534"/>
    </source>
</evidence>
<comment type="similarity">
    <text evidence="4 8">Belongs to the glycosyltransferase 1 family. Bacterial/plant glycogen synthase subfamily.</text>
</comment>
<gene>
    <name evidence="8 11" type="primary">glgA</name>
    <name evidence="11" type="ORF">RXV79_12400</name>
</gene>
<dbReference type="NCBIfam" id="NF001899">
    <property type="entry name" value="PRK00654.1-2"/>
    <property type="match status" value="1"/>
</dbReference>
<dbReference type="NCBIfam" id="TIGR02095">
    <property type="entry name" value="glgA"/>
    <property type="match status" value="1"/>
</dbReference>
<dbReference type="EC" id="2.4.1.21" evidence="8"/>
<evidence type="ECO:0000256" key="5">
    <source>
        <dbReference type="ARBA" id="ARBA00022676"/>
    </source>
</evidence>
<evidence type="ECO:0000313" key="11">
    <source>
        <dbReference type="EMBL" id="WOB11030.1"/>
    </source>
</evidence>
<evidence type="ECO:0000256" key="4">
    <source>
        <dbReference type="ARBA" id="ARBA00010281"/>
    </source>
</evidence>
<evidence type="ECO:0000256" key="7">
    <source>
        <dbReference type="ARBA" id="ARBA00023056"/>
    </source>
</evidence>
<keyword evidence="6 8" id="KW-0808">Transferase</keyword>
<dbReference type="Proteomes" id="UP001303946">
    <property type="component" value="Chromosome"/>
</dbReference>
<sequence length="480" mass="52293">MKVLFVTPECAPWVKTGGLGDVSAALPAALAELGHDVRVLMPAYRSLAQLAKEGTQRLTLPAEGVWPAADLVRVNAEGFSLWLLDCPALFGLPGGPYGDEQGVDHASNAERFGLLSHVAARIASGASPWADWQADALHANDWPTGLAAAYLSRMPAPRARSLFTIHNLAFQGNFPLDRRAALDLPDEWMQVEGEGLLHWDRISMMKAALRHADVITTVSPTYAREIQQEALGFGMDGMLRARSASLHGILNGIDTRAWNPVSDTLIPARYGAGCLDDKAANKRALQAELGLSVKSRTPLFGVVSRLTDQKGIDLILDNLMWLLKQGTQLVVLGSGEPRYEQRLNEVAAEFPASVAVRTGFDERLAHTIEAGADVFLMPSRFEPCGLNQMYSQAYGTLPVVRATGGLADSVRDASEPDGTGFVFQEDSAQALRETLVRVLRLYQQPALWRGVQQRAMAQPFGWLQSAQRYAALYRQRTPVG</sequence>
<dbReference type="GO" id="GO:0009011">
    <property type="term" value="F:alpha-1,4-glucan glucosyltransferase (ADP-glucose donor) activity"/>
    <property type="evidence" value="ECO:0007669"/>
    <property type="project" value="UniProtKB-EC"/>
</dbReference>
<evidence type="ECO:0000256" key="2">
    <source>
        <dbReference type="ARBA" id="ARBA00002764"/>
    </source>
</evidence>
<keyword evidence="12" id="KW-1185">Reference proteome</keyword>
<dbReference type="SUPFAM" id="SSF53756">
    <property type="entry name" value="UDP-Glycosyltransferase/glycogen phosphorylase"/>
    <property type="match status" value="1"/>
</dbReference>
<dbReference type="Gene3D" id="3.40.50.2000">
    <property type="entry name" value="Glycogen Phosphorylase B"/>
    <property type="match status" value="2"/>
</dbReference>
<comment type="pathway">
    <text evidence="3 8">Glycan biosynthesis; glycogen biosynthesis.</text>
</comment>
<evidence type="ECO:0000256" key="8">
    <source>
        <dbReference type="HAMAP-Rule" id="MF_00484"/>
    </source>
</evidence>
<dbReference type="PANTHER" id="PTHR45825:SF8">
    <property type="entry name" value="GLYCOGEN SYNTHASE"/>
    <property type="match status" value="1"/>
</dbReference>
<organism evidence="11 12">
    <name type="scientific">Piscinibacter gummiphilus</name>
    <dbReference type="NCBI Taxonomy" id="946333"/>
    <lineage>
        <taxon>Bacteria</taxon>
        <taxon>Pseudomonadati</taxon>
        <taxon>Pseudomonadota</taxon>
        <taxon>Betaproteobacteria</taxon>
        <taxon>Burkholderiales</taxon>
        <taxon>Sphaerotilaceae</taxon>
        <taxon>Piscinibacter</taxon>
    </lineage>
</organism>
<keyword evidence="7 8" id="KW-0320">Glycogen biosynthesis</keyword>
<feature type="binding site" evidence="8">
    <location>
        <position position="15"/>
    </location>
    <ligand>
        <name>ADP-alpha-D-glucose</name>
        <dbReference type="ChEBI" id="CHEBI:57498"/>
    </ligand>
</feature>
<dbReference type="InterPro" id="IPR013534">
    <property type="entry name" value="Starch_synth_cat_dom"/>
</dbReference>
<evidence type="ECO:0000313" key="12">
    <source>
        <dbReference type="Proteomes" id="UP001303946"/>
    </source>
</evidence>
<dbReference type="InterPro" id="IPR001296">
    <property type="entry name" value="Glyco_trans_1"/>
</dbReference>
<dbReference type="HAMAP" id="MF_00484">
    <property type="entry name" value="Glycogen_synth"/>
    <property type="match status" value="1"/>
</dbReference>
<dbReference type="Pfam" id="PF08323">
    <property type="entry name" value="Glyco_transf_5"/>
    <property type="match status" value="1"/>
</dbReference>